<dbReference type="SUPFAM" id="SSF56935">
    <property type="entry name" value="Porins"/>
    <property type="match status" value="1"/>
</dbReference>
<dbReference type="Pfam" id="PF07715">
    <property type="entry name" value="Plug"/>
    <property type="match status" value="1"/>
</dbReference>
<gene>
    <name evidence="17" type="primary">tbp1_2</name>
    <name evidence="16" type="ORF">MOVS_07990</name>
    <name evidence="17" type="ORF">NCTC11227_01667</name>
</gene>
<reference evidence="16 18" key="1">
    <citation type="submission" date="2015-04" db="EMBL/GenBank/DDBJ databases">
        <authorList>
            <person name="Calcutt M.J."/>
            <person name="Foecking M.F."/>
        </authorList>
    </citation>
    <scope>NUCLEOTIDE SEQUENCE [LARGE SCALE GENOMIC DNA]</scope>
    <source>
        <strain evidence="16 18">199/55</strain>
    </source>
</reference>
<dbReference type="RefSeq" id="WP_063514497.1">
    <property type="nucleotide sequence ID" value="NZ_CP011158.1"/>
</dbReference>
<dbReference type="GO" id="GO:0009279">
    <property type="term" value="C:cell outer membrane"/>
    <property type="evidence" value="ECO:0007669"/>
    <property type="project" value="UniProtKB-SubCell"/>
</dbReference>
<evidence type="ECO:0000256" key="7">
    <source>
        <dbReference type="ARBA" id="ARBA00023077"/>
    </source>
</evidence>
<feature type="domain" description="TonB-dependent receptor plug" evidence="15">
    <location>
        <begin position="68"/>
        <end position="176"/>
    </location>
</feature>
<keyword evidence="5 11" id="KW-0812">Transmembrane</keyword>
<reference evidence="17 19" key="2">
    <citation type="submission" date="2018-06" db="EMBL/GenBank/DDBJ databases">
        <authorList>
            <consortium name="Pathogen Informatics"/>
            <person name="Doyle S."/>
        </authorList>
    </citation>
    <scope>NUCLEOTIDE SEQUENCE [LARGE SCALE GENOMIC DNA]</scope>
    <source>
        <strain evidence="17 19">NCTC11227</strain>
    </source>
</reference>
<dbReference type="EMBL" id="CP011158">
    <property type="protein sequence ID" value="ANB91915.1"/>
    <property type="molecule type" value="Genomic_DNA"/>
</dbReference>
<evidence type="ECO:0000256" key="12">
    <source>
        <dbReference type="RuleBase" id="RU003357"/>
    </source>
</evidence>
<evidence type="ECO:0000256" key="13">
    <source>
        <dbReference type="SAM" id="SignalP"/>
    </source>
</evidence>
<evidence type="ECO:0000313" key="16">
    <source>
        <dbReference type="EMBL" id="ANB91915.1"/>
    </source>
</evidence>
<evidence type="ECO:0000256" key="11">
    <source>
        <dbReference type="PROSITE-ProRule" id="PRU01360"/>
    </source>
</evidence>
<evidence type="ECO:0000256" key="1">
    <source>
        <dbReference type="ARBA" id="ARBA00004571"/>
    </source>
</evidence>
<dbReference type="InterPro" id="IPR036942">
    <property type="entry name" value="Beta-barrel_TonB_sf"/>
</dbReference>
<comment type="subcellular location">
    <subcellularLocation>
        <location evidence="1 11">Cell outer membrane</location>
        <topology evidence="1 11">Multi-pass membrane protein</topology>
    </subcellularLocation>
</comment>
<evidence type="ECO:0000256" key="6">
    <source>
        <dbReference type="ARBA" id="ARBA00022729"/>
    </source>
</evidence>
<name>A0A378PMF1_9GAMM</name>
<dbReference type="InterPro" id="IPR000531">
    <property type="entry name" value="Beta-barrel_TonB"/>
</dbReference>
<dbReference type="CDD" id="cd01347">
    <property type="entry name" value="ligand_gated_channel"/>
    <property type="match status" value="1"/>
</dbReference>
<evidence type="ECO:0000256" key="4">
    <source>
        <dbReference type="ARBA" id="ARBA00022452"/>
    </source>
</evidence>
<dbReference type="NCBIfam" id="TIGR01786">
    <property type="entry name" value="TonB-hemlactrns"/>
    <property type="match status" value="1"/>
</dbReference>
<evidence type="ECO:0000256" key="3">
    <source>
        <dbReference type="ARBA" id="ARBA00022448"/>
    </source>
</evidence>
<feature type="signal peptide" evidence="13">
    <location>
        <begin position="1"/>
        <end position="28"/>
    </location>
</feature>
<dbReference type="GO" id="GO:0015344">
    <property type="term" value="F:siderophore uptake transmembrane transporter activity"/>
    <property type="evidence" value="ECO:0007669"/>
    <property type="project" value="TreeGrafter"/>
</dbReference>
<evidence type="ECO:0000256" key="8">
    <source>
        <dbReference type="ARBA" id="ARBA00023136"/>
    </source>
</evidence>
<evidence type="ECO:0000313" key="19">
    <source>
        <dbReference type="Proteomes" id="UP000255102"/>
    </source>
</evidence>
<evidence type="ECO:0000256" key="2">
    <source>
        <dbReference type="ARBA" id="ARBA00009810"/>
    </source>
</evidence>
<dbReference type="InterPro" id="IPR012910">
    <property type="entry name" value="Plug_dom"/>
</dbReference>
<evidence type="ECO:0000259" key="15">
    <source>
        <dbReference type="Pfam" id="PF07715"/>
    </source>
</evidence>
<keyword evidence="8 11" id="KW-0472">Membrane</keyword>
<comment type="similarity">
    <text evidence="2 11 12">Belongs to the TonB-dependent receptor family.</text>
</comment>
<evidence type="ECO:0000256" key="9">
    <source>
        <dbReference type="ARBA" id="ARBA00023170"/>
    </source>
</evidence>
<keyword evidence="9" id="KW-0675">Receptor</keyword>
<dbReference type="InterPro" id="IPR037066">
    <property type="entry name" value="Plug_dom_sf"/>
</dbReference>
<dbReference type="GO" id="GO:0015091">
    <property type="term" value="F:ferric iron transmembrane transporter activity"/>
    <property type="evidence" value="ECO:0007669"/>
    <property type="project" value="InterPro"/>
</dbReference>
<keyword evidence="10 11" id="KW-0998">Cell outer membrane</keyword>
<keyword evidence="3 11" id="KW-0813">Transport</keyword>
<sequence length="935" mass="104592">MKVMNHRLTHLSVAVCAVLFGSIAPAMAADDGVVPDADAPVVVLDEIEAVITKRPTKRSEEVTGLGKTVKTAQEISEKQILSIRDLVRDTPGVAVVEQGRGASSGYTVRGMDKNRVAVTVDGLNQAQSYLVQKRQDDDGREGSGAINEIELENVSAVQISQGASGTESGSGALGGAVSFRTKSVDDVLDGDQKFTTFYKGAYASRDKQIMHSVGAAFRGDKVDALVQYTDRTKDSVQPHKDILKTQYRVWRWASTPDDFRNGGIEFDKYKFVIAEECANYQNNIDDCQAKPTVSSKPVVEEMSAKDYTGKSRVMGDPMDYKSGSYLAKLGYNISDDQRLEVIYENTKQQYDTRDMTKEAYHLVDHPNFKGGPLNASTNSKKVYTGQNYHEGFVKADFMGAHYAQARFIDERHNKTRWGLDYQLKGGNVLGVFDEANISFDRQSVNIDNFAITKACSVYPNVDKDCKPSPDKPNSSEVTNRTTYNELHNLIRANFAKSWYGEKITHNIQGGVGFDRFKSTRGISDLHEKRYLQNFQFLADKRNKDGEFLQVWSAGKPTLDHLDVCRDMSTTLGEARKCGDSVITGYNAYANLKDTIRFGERTDLSLGLRYDKHDFNSDDDWTGTGKYSNTSWNVGLAFRPTDRIELLYRISSGYRVPSFKELFGYRLDGQTKAQTKTPPYDRIFRHEVTNVRPEKALNQEVGVVFGGDFGNLEVSYFDNRYEDLIDLTLKSFPGATPMLPSSNIWAYRNYQDVHLDGISVNGKLYFNALSDKFPAGLTGSAAYLRTNVKSNELKEVFVDADGYFLDTITPTRYVLGLDYTADSDKWGMNAVWTITGAKNSDELKTKSHVPSGEAYERTATSAKSRSWNTLDLSAFYRPSEHITLRGSVQNALNYRYSTWESLRQTSITSGNRHGQNSSNQYAAPGRNFVVSLEMKY</sequence>
<evidence type="ECO:0000313" key="17">
    <source>
        <dbReference type="EMBL" id="STY87648.1"/>
    </source>
</evidence>
<dbReference type="STRING" id="29433.MOVS_07990"/>
<dbReference type="InterPro" id="IPR010948">
    <property type="entry name" value="TonB_lacto/transferrin_rcpt"/>
</dbReference>
<dbReference type="Proteomes" id="UP000076765">
    <property type="component" value="Chromosome"/>
</dbReference>
<dbReference type="Pfam" id="PF00593">
    <property type="entry name" value="TonB_dep_Rec_b-barrel"/>
    <property type="match status" value="1"/>
</dbReference>
<dbReference type="InterPro" id="IPR010949">
    <property type="entry name" value="TonB_Hb/transfer/lactofer_rcpt"/>
</dbReference>
<evidence type="ECO:0000259" key="14">
    <source>
        <dbReference type="Pfam" id="PF00593"/>
    </source>
</evidence>
<organism evidence="17 19">
    <name type="scientific">Moraxella ovis</name>
    <dbReference type="NCBI Taxonomy" id="29433"/>
    <lineage>
        <taxon>Bacteria</taxon>
        <taxon>Pseudomonadati</taxon>
        <taxon>Pseudomonadota</taxon>
        <taxon>Gammaproteobacteria</taxon>
        <taxon>Moraxellales</taxon>
        <taxon>Moraxellaceae</taxon>
        <taxon>Moraxella</taxon>
    </lineage>
</organism>
<dbReference type="NCBIfam" id="TIGR01776">
    <property type="entry name" value="TonB-tbp-lbp"/>
    <property type="match status" value="1"/>
</dbReference>
<keyword evidence="18" id="KW-1185">Reference proteome</keyword>
<dbReference type="PROSITE" id="PS52016">
    <property type="entry name" value="TONB_DEPENDENT_REC_3"/>
    <property type="match status" value="1"/>
</dbReference>
<proteinExistence type="inferred from homology"/>
<dbReference type="Proteomes" id="UP000255102">
    <property type="component" value="Unassembled WGS sequence"/>
</dbReference>
<dbReference type="GO" id="GO:0044718">
    <property type="term" value="P:siderophore transmembrane transport"/>
    <property type="evidence" value="ECO:0007669"/>
    <property type="project" value="TreeGrafter"/>
</dbReference>
<evidence type="ECO:0000256" key="10">
    <source>
        <dbReference type="ARBA" id="ARBA00023237"/>
    </source>
</evidence>
<dbReference type="PANTHER" id="PTHR30069">
    <property type="entry name" value="TONB-DEPENDENT OUTER MEMBRANE RECEPTOR"/>
    <property type="match status" value="1"/>
</dbReference>
<keyword evidence="6 13" id="KW-0732">Signal</keyword>
<protein>
    <submittedName>
        <fullName evidence="17">Transferrin-binding protein 1</fullName>
    </submittedName>
</protein>
<keyword evidence="4 11" id="KW-1134">Transmembrane beta strand</keyword>
<accession>A0A378PMF1</accession>
<evidence type="ECO:0000256" key="5">
    <source>
        <dbReference type="ARBA" id="ARBA00022692"/>
    </source>
</evidence>
<evidence type="ECO:0000313" key="18">
    <source>
        <dbReference type="Proteomes" id="UP000076765"/>
    </source>
</evidence>
<dbReference type="Gene3D" id="2.170.130.10">
    <property type="entry name" value="TonB-dependent receptor, plug domain"/>
    <property type="match status" value="1"/>
</dbReference>
<dbReference type="KEGG" id="moi:MOVS_07990"/>
<dbReference type="EMBL" id="UGPW01000001">
    <property type="protein sequence ID" value="STY87648.1"/>
    <property type="molecule type" value="Genomic_DNA"/>
</dbReference>
<dbReference type="AlphaFoldDB" id="A0A378PMF1"/>
<dbReference type="PANTHER" id="PTHR30069:SF54">
    <property type="entry name" value="TRANSFERRIN-BINDING PROTEIN A"/>
    <property type="match status" value="1"/>
</dbReference>
<feature type="chain" id="PRO_5016878500" evidence="13">
    <location>
        <begin position="29"/>
        <end position="935"/>
    </location>
</feature>
<dbReference type="InterPro" id="IPR039426">
    <property type="entry name" value="TonB-dep_rcpt-like"/>
</dbReference>
<dbReference type="Gene3D" id="2.40.170.20">
    <property type="entry name" value="TonB-dependent receptor, beta-barrel domain"/>
    <property type="match status" value="1"/>
</dbReference>
<keyword evidence="7 12" id="KW-0798">TonB box</keyword>
<feature type="domain" description="TonB-dependent receptor-like beta-barrel" evidence="14">
    <location>
        <begin position="402"/>
        <end position="889"/>
    </location>
</feature>